<comment type="similarity">
    <text evidence="1 6">Belongs to the RecA family.</text>
</comment>
<sequence>MALSRALRLRHSVVASRASLRAAAATGRPALAAASTPRAPAQARDATSDARQKALDAALKQIESAMGRGTVMRLGDRHSAEGIEVISTGSLTLDVALGIGGLPRGRVVEIYGPESSGKTTLALQAVAQAQKRGMSCVFVDVEHAIDPAYALKLGVDVDNLLLSQPDTGENALEIVDTFVRSGAVDVVVLDSVAALVPRAELEGDMGDHHMALQARLMSQALRKLTSSMGRSNTLIIFINQIRSKVGVIFGSPEVTAGGQSLKYYASIRLDIRRSGQVKKGDEIVASTTRVRVVKNKLAPPFRVAEFDMTYGGGVSRVGELVDLGLRGGFVKRAGAWYSLDIGACREAAGEGPPAGAAPAAAAAAADSSAGEDAAPAKRGRAKTARRSKKAIAEAEADAEAAAAAAAAAAGDSEGTAADDAGAKREDEPEQLVIGIGQGREHAKAWLENPANADQVALLERAIRAEGRRGKLDSLEAEKRKLEAS</sequence>
<dbReference type="GO" id="GO:0003697">
    <property type="term" value="F:single-stranded DNA binding"/>
    <property type="evidence" value="ECO:0007669"/>
    <property type="project" value="InterPro"/>
</dbReference>
<reference evidence="11" key="1">
    <citation type="submission" date="2021-01" db="EMBL/GenBank/DDBJ databases">
        <authorList>
            <person name="Corre E."/>
            <person name="Pelletier E."/>
            <person name="Niang G."/>
            <person name="Scheremetjew M."/>
            <person name="Finn R."/>
            <person name="Kale V."/>
            <person name="Holt S."/>
            <person name="Cochrane G."/>
            <person name="Meng A."/>
            <person name="Brown T."/>
            <person name="Cohen L."/>
        </authorList>
    </citation>
    <scope>NUCLEOTIDE SEQUENCE</scope>
    <source>
        <strain evidence="11">E4-10</strain>
    </source>
</reference>
<gene>
    <name evidence="11" type="ORF">CROE0942_LOCUS18195</name>
</gene>
<dbReference type="SUPFAM" id="SSF54752">
    <property type="entry name" value="RecA protein, C-terminal domain"/>
    <property type="match status" value="1"/>
</dbReference>
<keyword evidence="7" id="KW-0227">DNA damage</keyword>
<dbReference type="FunFam" id="3.40.50.300:FF:000087">
    <property type="entry name" value="Recombinase RecA"/>
    <property type="match status" value="1"/>
</dbReference>
<feature type="compositionally biased region" description="Low complexity" evidence="8">
    <location>
        <begin position="27"/>
        <end position="44"/>
    </location>
</feature>
<dbReference type="GO" id="GO:0006281">
    <property type="term" value="P:DNA repair"/>
    <property type="evidence" value="ECO:0007669"/>
    <property type="project" value="InterPro"/>
</dbReference>
<feature type="region of interest" description="Disordered" evidence="8">
    <location>
        <begin position="27"/>
        <end position="50"/>
    </location>
</feature>
<dbReference type="EMBL" id="HBET01026912">
    <property type="protein sequence ID" value="CAD8573812.1"/>
    <property type="molecule type" value="Transcribed_RNA"/>
</dbReference>
<dbReference type="InterPro" id="IPR023400">
    <property type="entry name" value="RecA_C_sf"/>
</dbReference>
<proteinExistence type="inferred from homology"/>
<dbReference type="PROSITE" id="PS50163">
    <property type="entry name" value="RECA_3"/>
    <property type="match status" value="1"/>
</dbReference>
<dbReference type="InterPro" id="IPR020587">
    <property type="entry name" value="RecA_monomer-monomer_interface"/>
</dbReference>
<keyword evidence="5 7" id="KW-0233">DNA recombination</keyword>
<dbReference type="PROSITE" id="PS50162">
    <property type="entry name" value="RECA_2"/>
    <property type="match status" value="1"/>
</dbReference>
<dbReference type="InterPro" id="IPR049428">
    <property type="entry name" value="RecA-like_N"/>
</dbReference>
<dbReference type="GO" id="GO:0006310">
    <property type="term" value="P:DNA recombination"/>
    <property type="evidence" value="ECO:0007669"/>
    <property type="project" value="UniProtKB-KW"/>
</dbReference>
<dbReference type="AlphaFoldDB" id="A0A7S0K924"/>
<evidence type="ECO:0000256" key="4">
    <source>
        <dbReference type="ARBA" id="ARBA00023125"/>
    </source>
</evidence>
<dbReference type="Pfam" id="PF00154">
    <property type="entry name" value="RecA_N"/>
    <property type="match status" value="1"/>
</dbReference>
<evidence type="ECO:0000256" key="1">
    <source>
        <dbReference type="ARBA" id="ARBA00009391"/>
    </source>
</evidence>
<dbReference type="HAMAP" id="MF_00268">
    <property type="entry name" value="RecA"/>
    <property type="match status" value="1"/>
</dbReference>
<dbReference type="PANTHER" id="PTHR45900">
    <property type="entry name" value="RECA"/>
    <property type="match status" value="1"/>
</dbReference>
<evidence type="ECO:0000256" key="5">
    <source>
        <dbReference type="ARBA" id="ARBA00023172"/>
    </source>
</evidence>
<dbReference type="InterPro" id="IPR020588">
    <property type="entry name" value="RecA_ATP-bd"/>
</dbReference>
<feature type="compositionally biased region" description="Basic residues" evidence="8">
    <location>
        <begin position="377"/>
        <end position="389"/>
    </location>
</feature>
<evidence type="ECO:0000256" key="6">
    <source>
        <dbReference type="RuleBase" id="RU003422"/>
    </source>
</evidence>
<evidence type="ECO:0000313" key="11">
    <source>
        <dbReference type="EMBL" id="CAD8573812.1"/>
    </source>
</evidence>
<dbReference type="PANTHER" id="PTHR45900:SF1">
    <property type="entry name" value="MITOCHONDRIAL DNA REPAIR PROTEIN RECA HOMOLOG-RELATED"/>
    <property type="match status" value="1"/>
</dbReference>
<dbReference type="CDD" id="cd00983">
    <property type="entry name" value="RecA"/>
    <property type="match status" value="1"/>
</dbReference>
<evidence type="ECO:0008006" key="12">
    <source>
        <dbReference type="Google" id="ProtNLM"/>
    </source>
</evidence>
<dbReference type="NCBIfam" id="TIGR02012">
    <property type="entry name" value="tigrfam_recA"/>
    <property type="match status" value="1"/>
</dbReference>
<dbReference type="InterPro" id="IPR003593">
    <property type="entry name" value="AAA+_ATPase"/>
</dbReference>
<keyword evidence="4 7" id="KW-0238">DNA-binding</keyword>
<dbReference type="InterPro" id="IPR013765">
    <property type="entry name" value="DNA_recomb/repair_RecA"/>
</dbReference>
<accession>A0A7S0K924</accession>
<feature type="compositionally biased region" description="Low complexity" evidence="8">
    <location>
        <begin position="404"/>
        <end position="419"/>
    </location>
</feature>
<feature type="domain" description="RecA family profile 1" evidence="9">
    <location>
        <begin position="82"/>
        <end position="241"/>
    </location>
</feature>
<feature type="domain" description="RecA family profile 2" evidence="10">
    <location>
        <begin position="246"/>
        <end position="319"/>
    </location>
</feature>
<feature type="compositionally biased region" description="Low complexity" evidence="8">
    <location>
        <begin position="349"/>
        <end position="373"/>
    </location>
</feature>
<evidence type="ECO:0000259" key="10">
    <source>
        <dbReference type="PROSITE" id="PS50163"/>
    </source>
</evidence>
<dbReference type="Gene3D" id="3.40.50.300">
    <property type="entry name" value="P-loop containing nucleotide triphosphate hydrolases"/>
    <property type="match status" value="1"/>
</dbReference>
<evidence type="ECO:0000256" key="2">
    <source>
        <dbReference type="ARBA" id="ARBA00022741"/>
    </source>
</evidence>
<dbReference type="SUPFAM" id="SSF52540">
    <property type="entry name" value="P-loop containing nucleoside triphosphate hydrolases"/>
    <property type="match status" value="1"/>
</dbReference>
<keyword evidence="3 6" id="KW-0067">ATP-binding</keyword>
<keyword evidence="2 6" id="KW-0547">Nucleotide-binding</keyword>
<evidence type="ECO:0000256" key="7">
    <source>
        <dbReference type="RuleBase" id="RU004527"/>
    </source>
</evidence>
<protein>
    <recommendedName>
        <fullName evidence="12">RecA family profile 2 domain-containing protein</fullName>
    </recommendedName>
</protein>
<dbReference type="PRINTS" id="PR00142">
    <property type="entry name" value="RECA"/>
</dbReference>
<feature type="region of interest" description="Disordered" evidence="8">
    <location>
        <begin position="404"/>
        <end position="427"/>
    </location>
</feature>
<name>A0A7S0K924_CAFRO</name>
<dbReference type="GO" id="GO:0140664">
    <property type="term" value="F:ATP-dependent DNA damage sensor activity"/>
    <property type="evidence" value="ECO:0007669"/>
    <property type="project" value="InterPro"/>
</dbReference>
<dbReference type="InterPro" id="IPR027417">
    <property type="entry name" value="P-loop_NTPase"/>
</dbReference>
<evidence type="ECO:0000256" key="8">
    <source>
        <dbReference type="SAM" id="MobiDB-lite"/>
    </source>
</evidence>
<dbReference type="SMART" id="SM00382">
    <property type="entry name" value="AAA"/>
    <property type="match status" value="1"/>
</dbReference>
<evidence type="ECO:0000259" key="9">
    <source>
        <dbReference type="PROSITE" id="PS50162"/>
    </source>
</evidence>
<organism evidence="11">
    <name type="scientific">Cafeteria roenbergensis</name>
    <name type="common">Marine flagellate</name>
    <dbReference type="NCBI Taxonomy" id="33653"/>
    <lineage>
        <taxon>Eukaryota</taxon>
        <taxon>Sar</taxon>
        <taxon>Stramenopiles</taxon>
        <taxon>Bigyra</taxon>
        <taxon>Opalozoa</taxon>
        <taxon>Bicosoecida</taxon>
        <taxon>Cafeteriaceae</taxon>
        <taxon>Cafeteria</taxon>
    </lineage>
</organism>
<evidence type="ECO:0000256" key="3">
    <source>
        <dbReference type="ARBA" id="ARBA00022840"/>
    </source>
</evidence>
<feature type="region of interest" description="Disordered" evidence="8">
    <location>
        <begin position="348"/>
        <end position="390"/>
    </location>
</feature>
<dbReference type="GO" id="GO:0005524">
    <property type="term" value="F:ATP binding"/>
    <property type="evidence" value="ECO:0007669"/>
    <property type="project" value="UniProtKB-KW"/>
</dbReference>